<organism evidence="3 4">
    <name type="scientific">Cellulomonas fimi (strain ATCC 484 / DSM 20113 / JCM 1341 / CCUG 24087 / LMG 16345 / NBRC 15513 / NCIMB 8980 / NCTC 7547 / NRS-133)</name>
    <dbReference type="NCBI Taxonomy" id="590998"/>
    <lineage>
        <taxon>Bacteria</taxon>
        <taxon>Bacillati</taxon>
        <taxon>Actinomycetota</taxon>
        <taxon>Actinomycetes</taxon>
        <taxon>Micrococcales</taxon>
        <taxon>Cellulomonadaceae</taxon>
        <taxon>Cellulomonas</taxon>
    </lineage>
</organism>
<dbReference type="InterPro" id="IPR015943">
    <property type="entry name" value="WD40/YVTN_repeat-like_dom_sf"/>
</dbReference>
<sequence>MGAVGSGPVLVHVPVDEVDGTGGTSAARTPSAAQRVVRVAGAWAGWRSRRPWLAVAALVAVVVVLTGALVATPRLVTAHERATVLGPAAFDGAIRSASAPPQVRWTAPVDVMVPPLLVGGTVVVATGAGADRRALTGLDVVTGAVAWSVPLGADPVPHEVRCVPVGALLACALAPGPGRVLARSGSRPEPVQDAALLLLDPVSGAVLRRAETPGQVVSLATAPELGEDVVLASVASERLTIRRLDPRTGEVRWRAERPSSFPAAATSRVRLALGGGLVVASAEGSTVVVRAADGSRVPAPADASGTDETFLRPDGTLVRTRYRLEHVGVDVRSDLSTGEGAPWLTVRGVPVEPAVSDGSSGLVFASSSLAGGPLTGRVRAYAPGVPNPLWHALTPAREIAADVDGRVVLRAAGALVGLDAATGEAVWRRTFGLGMGSVFSDGRLVVVQRTTPDEGAVLLALDLQDGRTRWVADLPAESRAVHRLGAHLYVTTDDTLVALR</sequence>
<accession>F4H2W1</accession>
<proteinExistence type="predicted"/>
<dbReference type="eggNOG" id="COG1520">
    <property type="taxonomic scope" value="Bacteria"/>
</dbReference>
<dbReference type="PANTHER" id="PTHR34512:SF30">
    <property type="entry name" value="OUTER MEMBRANE PROTEIN ASSEMBLY FACTOR BAMB"/>
    <property type="match status" value="1"/>
</dbReference>
<dbReference type="RefSeq" id="WP_013771486.1">
    <property type="nucleotide sequence ID" value="NC_015514.1"/>
</dbReference>
<dbReference type="AlphaFoldDB" id="F4H2W1"/>
<evidence type="ECO:0000313" key="3">
    <source>
        <dbReference type="EMBL" id="AEE46460.1"/>
    </source>
</evidence>
<feature type="transmembrane region" description="Helical" evidence="1">
    <location>
        <begin position="52"/>
        <end position="71"/>
    </location>
</feature>
<dbReference type="Proteomes" id="UP000008460">
    <property type="component" value="Chromosome"/>
</dbReference>
<dbReference type="PANTHER" id="PTHR34512">
    <property type="entry name" value="CELL SURFACE PROTEIN"/>
    <property type="match status" value="1"/>
</dbReference>
<dbReference type="InterPro" id="IPR002372">
    <property type="entry name" value="PQQ_rpt_dom"/>
</dbReference>
<dbReference type="STRING" id="590998.Celf_2333"/>
<evidence type="ECO:0000313" key="4">
    <source>
        <dbReference type="Proteomes" id="UP000008460"/>
    </source>
</evidence>
<feature type="domain" description="Pyrrolo-quinoline quinone repeat" evidence="2">
    <location>
        <begin position="376"/>
        <end position="497"/>
    </location>
</feature>
<evidence type="ECO:0000256" key="1">
    <source>
        <dbReference type="SAM" id="Phobius"/>
    </source>
</evidence>
<keyword evidence="1" id="KW-1133">Transmembrane helix</keyword>
<feature type="domain" description="Pyrrolo-quinoline quinone repeat" evidence="2">
    <location>
        <begin position="194"/>
        <end position="297"/>
    </location>
</feature>
<dbReference type="InterPro" id="IPR018391">
    <property type="entry name" value="PQQ_b-propeller_rpt"/>
</dbReference>
<gene>
    <name evidence="3" type="ordered locus">Celf_2333</name>
</gene>
<dbReference type="Pfam" id="PF13360">
    <property type="entry name" value="PQQ_2"/>
    <property type="match status" value="2"/>
</dbReference>
<name>F4H2W1_CELFA</name>
<dbReference type="Gene3D" id="2.130.10.10">
    <property type="entry name" value="YVTN repeat-like/Quinoprotein amine dehydrogenase"/>
    <property type="match status" value="2"/>
</dbReference>
<keyword evidence="1" id="KW-0812">Transmembrane</keyword>
<dbReference type="EMBL" id="CP002666">
    <property type="protein sequence ID" value="AEE46460.1"/>
    <property type="molecule type" value="Genomic_DNA"/>
</dbReference>
<dbReference type="KEGG" id="cfi:Celf_2333"/>
<keyword evidence="1" id="KW-0472">Membrane</keyword>
<reference evidence="3 4" key="1">
    <citation type="submission" date="2011-04" db="EMBL/GenBank/DDBJ databases">
        <title>Complete sequence of Cellulomonas fimi ATCC 484.</title>
        <authorList>
            <consortium name="US DOE Joint Genome Institute"/>
            <person name="Lucas S."/>
            <person name="Han J."/>
            <person name="Lapidus A."/>
            <person name="Cheng J.-F."/>
            <person name="Goodwin L."/>
            <person name="Pitluck S."/>
            <person name="Peters L."/>
            <person name="Chertkov O."/>
            <person name="Detter J.C."/>
            <person name="Han C."/>
            <person name="Tapia R."/>
            <person name="Land M."/>
            <person name="Hauser L."/>
            <person name="Kyrpides N."/>
            <person name="Ivanova N."/>
            <person name="Ovchinnikova G."/>
            <person name="Pagani I."/>
            <person name="Mead D."/>
            <person name="Brumm P."/>
            <person name="Woyke T."/>
        </authorList>
    </citation>
    <scope>NUCLEOTIDE SEQUENCE [LARGE SCALE GENOMIC DNA]</scope>
    <source>
        <strain evidence="4">ATCC 484 / DSM 20113 / JCM 1341 / NBRC 15513 / NCIMB 8980 / NCTC 7547</strain>
    </source>
</reference>
<dbReference type="InterPro" id="IPR011047">
    <property type="entry name" value="Quinoprotein_ADH-like_sf"/>
</dbReference>
<protein>
    <submittedName>
        <fullName evidence="3">Pyrrolo-quinoline quinone repeat-containing protein</fullName>
    </submittedName>
</protein>
<dbReference type="SUPFAM" id="SSF50998">
    <property type="entry name" value="Quinoprotein alcohol dehydrogenase-like"/>
    <property type="match status" value="1"/>
</dbReference>
<evidence type="ECO:0000259" key="2">
    <source>
        <dbReference type="Pfam" id="PF13360"/>
    </source>
</evidence>
<dbReference type="SMART" id="SM00564">
    <property type="entry name" value="PQQ"/>
    <property type="match status" value="4"/>
</dbReference>
<keyword evidence="4" id="KW-1185">Reference proteome</keyword>
<dbReference type="HOGENOM" id="CLU_544797_0_0_11"/>